<dbReference type="PIRSF" id="PIRSF001434">
    <property type="entry name" value="CGS"/>
    <property type="match status" value="1"/>
</dbReference>
<dbReference type="PANTHER" id="PTHR11808">
    <property type="entry name" value="TRANS-SULFURATION ENZYME FAMILY MEMBER"/>
    <property type="match status" value="1"/>
</dbReference>
<proteinExistence type="inferred from homology"/>
<dbReference type="InterPro" id="IPR015421">
    <property type="entry name" value="PyrdxlP-dep_Trfase_major"/>
</dbReference>
<dbReference type="Pfam" id="PF01053">
    <property type="entry name" value="Cys_Met_Meta_PP"/>
    <property type="match status" value="1"/>
</dbReference>
<comment type="cofactor">
    <cofactor evidence="1 5">
        <name>pyridoxal 5'-phosphate</name>
        <dbReference type="ChEBI" id="CHEBI:597326"/>
    </cofactor>
</comment>
<name>A0ABV7NW76_9PSEU</name>
<gene>
    <name evidence="6" type="ORF">ACFOSH_13350</name>
</gene>
<comment type="similarity">
    <text evidence="2 5">Belongs to the trans-sulfuration enzymes family.</text>
</comment>
<dbReference type="InterPro" id="IPR015422">
    <property type="entry name" value="PyrdxlP-dep_Trfase_small"/>
</dbReference>
<dbReference type="PANTHER" id="PTHR11808:SF15">
    <property type="entry name" value="CYSTATHIONINE GAMMA-LYASE"/>
    <property type="match status" value="1"/>
</dbReference>
<dbReference type="EMBL" id="JBHRWK010000017">
    <property type="protein sequence ID" value="MFC3450418.1"/>
    <property type="molecule type" value="Genomic_DNA"/>
</dbReference>
<dbReference type="RefSeq" id="WP_378239118.1">
    <property type="nucleotide sequence ID" value="NZ_JBHRWK010000017.1"/>
</dbReference>
<dbReference type="Proteomes" id="UP001595645">
    <property type="component" value="Unassembled WGS sequence"/>
</dbReference>
<evidence type="ECO:0000256" key="5">
    <source>
        <dbReference type="RuleBase" id="RU362118"/>
    </source>
</evidence>
<evidence type="ECO:0000256" key="1">
    <source>
        <dbReference type="ARBA" id="ARBA00001933"/>
    </source>
</evidence>
<evidence type="ECO:0000256" key="2">
    <source>
        <dbReference type="ARBA" id="ARBA00009077"/>
    </source>
</evidence>
<accession>A0ABV7NW76</accession>
<dbReference type="InterPro" id="IPR015424">
    <property type="entry name" value="PyrdxlP-dep_Trfase"/>
</dbReference>
<organism evidence="6 7">
    <name type="scientific">Amycolatopsis speibonae</name>
    <dbReference type="NCBI Taxonomy" id="1450224"/>
    <lineage>
        <taxon>Bacteria</taxon>
        <taxon>Bacillati</taxon>
        <taxon>Actinomycetota</taxon>
        <taxon>Actinomycetes</taxon>
        <taxon>Pseudonocardiales</taxon>
        <taxon>Pseudonocardiaceae</taxon>
        <taxon>Amycolatopsis</taxon>
    </lineage>
</organism>
<reference evidence="7" key="1">
    <citation type="journal article" date="2019" name="Int. J. Syst. Evol. Microbiol.">
        <title>The Global Catalogue of Microorganisms (GCM) 10K type strain sequencing project: providing services to taxonomists for standard genome sequencing and annotation.</title>
        <authorList>
            <consortium name="The Broad Institute Genomics Platform"/>
            <consortium name="The Broad Institute Genome Sequencing Center for Infectious Disease"/>
            <person name="Wu L."/>
            <person name="Ma J."/>
        </authorList>
    </citation>
    <scope>NUCLEOTIDE SEQUENCE [LARGE SCALE GENOMIC DNA]</scope>
    <source>
        <strain evidence="7">CGMCC 4.7676</strain>
    </source>
</reference>
<evidence type="ECO:0000313" key="7">
    <source>
        <dbReference type="Proteomes" id="UP001595645"/>
    </source>
</evidence>
<dbReference type="Gene3D" id="3.90.1150.10">
    <property type="entry name" value="Aspartate Aminotransferase, domain 1"/>
    <property type="match status" value="1"/>
</dbReference>
<keyword evidence="3 5" id="KW-0663">Pyridoxal phosphate</keyword>
<comment type="caution">
    <text evidence="6">The sequence shown here is derived from an EMBL/GenBank/DDBJ whole genome shotgun (WGS) entry which is preliminary data.</text>
</comment>
<sequence>MPVSVIIRDLYGGGVDTNDWSPRTLAVAAGRPEGPGEPLNVPIVAASTFDAGADRAYSRENGTPTWEALETAIGALEGGHATAFASGIATLSAVVDTLPVGAKVCVPTFSYAGSRGLLAHAQRTGRLVVTEIAPDDTAAWVAAVDADLLWLESPTNPTLDVIDIETIAAAANGLVAVDNTFATPLGQRPLELGADIVVHSATKLIGGHSDLLLGLTIAADEAVAKDLRDARTRMGATPGALEAWLALRGLRTLPVRLAEQTRTAALLAARLVDHPAITRVRYPGSGTMIAFELPDAQTADKVIGSLRLIRAATSLGGVESLVERRAWLAGDAHVPAGLVRFSVGLEDPEDLWTDLASALD</sequence>
<dbReference type="Gene3D" id="3.40.640.10">
    <property type="entry name" value="Type I PLP-dependent aspartate aminotransferase-like (Major domain)"/>
    <property type="match status" value="1"/>
</dbReference>
<evidence type="ECO:0000313" key="6">
    <source>
        <dbReference type="EMBL" id="MFC3450418.1"/>
    </source>
</evidence>
<evidence type="ECO:0000256" key="4">
    <source>
        <dbReference type="ARBA" id="ARBA00023194"/>
    </source>
</evidence>
<keyword evidence="4" id="KW-0045">Antibiotic biosynthesis</keyword>
<keyword evidence="7" id="KW-1185">Reference proteome</keyword>
<dbReference type="SUPFAM" id="SSF53383">
    <property type="entry name" value="PLP-dependent transferases"/>
    <property type="match status" value="1"/>
</dbReference>
<evidence type="ECO:0000256" key="3">
    <source>
        <dbReference type="ARBA" id="ARBA00022898"/>
    </source>
</evidence>
<dbReference type="InterPro" id="IPR000277">
    <property type="entry name" value="Cys/Met-Metab_PyrdxlP-dep_enz"/>
</dbReference>
<protein>
    <submittedName>
        <fullName evidence="6">Trans-sulfuration enzyme family protein</fullName>
    </submittedName>
</protein>